<sequence>MKTNSSPIWGCGEPSGQRLGLEIERSRDRVPVSLKTHRVYAEWTLAPMGAHDFPCHCASVGLVEDDPRVTPGGHGGEDTPLEQGEGGS</sequence>
<gene>
    <name evidence="2" type="ORF">JTE90_002928</name>
</gene>
<reference evidence="2 3" key="1">
    <citation type="journal article" date="2022" name="Nat. Ecol. Evol.">
        <title>A masculinizing supergene underlies an exaggerated male reproductive morph in a spider.</title>
        <authorList>
            <person name="Hendrickx F."/>
            <person name="De Corte Z."/>
            <person name="Sonet G."/>
            <person name="Van Belleghem S.M."/>
            <person name="Kostlbacher S."/>
            <person name="Vangestel C."/>
        </authorList>
    </citation>
    <scope>NUCLEOTIDE SEQUENCE [LARGE SCALE GENOMIC DNA]</scope>
    <source>
        <strain evidence="2">W744_W776</strain>
    </source>
</reference>
<evidence type="ECO:0000256" key="1">
    <source>
        <dbReference type="SAM" id="MobiDB-lite"/>
    </source>
</evidence>
<dbReference type="AlphaFoldDB" id="A0AAV6UW66"/>
<protein>
    <submittedName>
        <fullName evidence="2">Uncharacterized protein</fullName>
    </submittedName>
</protein>
<comment type="caution">
    <text evidence="2">The sequence shown here is derived from an EMBL/GenBank/DDBJ whole genome shotgun (WGS) entry which is preliminary data.</text>
</comment>
<evidence type="ECO:0000313" key="2">
    <source>
        <dbReference type="EMBL" id="KAG8187913.1"/>
    </source>
</evidence>
<dbReference type="Proteomes" id="UP000827092">
    <property type="component" value="Unassembled WGS sequence"/>
</dbReference>
<evidence type="ECO:0000313" key="3">
    <source>
        <dbReference type="Proteomes" id="UP000827092"/>
    </source>
</evidence>
<name>A0AAV6UW66_9ARAC</name>
<proteinExistence type="predicted"/>
<keyword evidence="3" id="KW-1185">Reference proteome</keyword>
<feature type="region of interest" description="Disordered" evidence="1">
    <location>
        <begin position="64"/>
        <end position="88"/>
    </location>
</feature>
<organism evidence="2 3">
    <name type="scientific">Oedothorax gibbosus</name>
    <dbReference type="NCBI Taxonomy" id="931172"/>
    <lineage>
        <taxon>Eukaryota</taxon>
        <taxon>Metazoa</taxon>
        <taxon>Ecdysozoa</taxon>
        <taxon>Arthropoda</taxon>
        <taxon>Chelicerata</taxon>
        <taxon>Arachnida</taxon>
        <taxon>Araneae</taxon>
        <taxon>Araneomorphae</taxon>
        <taxon>Entelegynae</taxon>
        <taxon>Araneoidea</taxon>
        <taxon>Linyphiidae</taxon>
        <taxon>Erigoninae</taxon>
        <taxon>Oedothorax</taxon>
    </lineage>
</organism>
<accession>A0AAV6UW66</accession>
<dbReference type="EMBL" id="JAFNEN010000255">
    <property type="protein sequence ID" value="KAG8187913.1"/>
    <property type="molecule type" value="Genomic_DNA"/>
</dbReference>